<gene>
    <name evidence="1" type="ORF">EV182_005780</name>
</gene>
<protein>
    <submittedName>
        <fullName evidence="1">Uncharacterized protein</fullName>
    </submittedName>
</protein>
<feature type="non-terminal residue" evidence="1">
    <location>
        <position position="433"/>
    </location>
</feature>
<reference evidence="1" key="1">
    <citation type="submission" date="2022-06" db="EMBL/GenBank/DDBJ databases">
        <title>Phylogenomic reconstructions and comparative analyses of Kickxellomycotina fungi.</title>
        <authorList>
            <person name="Reynolds N.K."/>
            <person name="Stajich J.E."/>
            <person name="Barry K."/>
            <person name="Grigoriev I.V."/>
            <person name="Crous P."/>
            <person name="Smith M.E."/>
        </authorList>
    </citation>
    <scope>NUCLEOTIDE SEQUENCE</scope>
    <source>
        <strain evidence="1">RSA 2271</strain>
    </source>
</reference>
<comment type="caution">
    <text evidence="1">The sequence shown here is derived from an EMBL/GenBank/DDBJ whole genome shotgun (WGS) entry which is preliminary data.</text>
</comment>
<sequence length="433" mass="49335">MVDGNLKCQLEYRHTITGLRTFIKPKPVRGGILADDMGLGKTLTIISLILTAPPTWKRGSLSESDSGSSDNLFKEPTVRENECEFNFAKRHRGKYAGGTLIICPLSIIGNWEGQIDAHTKDGALSTYIYHGAQRAKYARHLCRYDVVITTYNVVQMEYAKELQQLRISSKKGKHKRRVRGGPNQRTGFLVVDDSSSDNDDYNYIESRENDSSSSDSSDSSSSDRDDALKGTNGSRNGKKQDMHLYRVPARPYVSPLQAVNWHRVVLDEAHIIKERKTSQSKACQALTATRRWCLTGTPIQNRLDDLYSLIRFLHVQPINEFVVWKKHIGKPFYANPVDFVHKTEGIEQRNAGARRVQLLMQSLCLRRTKMQIDPLTNAPMLQLPPKIETTRWLTLAPAEKSLYKRFEKEATTKFTQLTEEGRLMENYMIILQV</sequence>
<evidence type="ECO:0000313" key="2">
    <source>
        <dbReference type="Proteomes" id="UP001145114"/>
    </source>
</evidence>
<keyword evidence="2" id="KW-1185">Reference proteome</keyword>
<evidence type="ECO:0000313" key="1">
    <source>
        <dbReference type="EMBL" id="KAJ1677625.1"/>
    </source>
</evidence>
<proteinExistence type="predicted"/>
<name>A0ACC1HNM6_9FUNG</name>
<dbReference type="EMBL" id="JAMZIH010002169">
    <property type="protein sequence ID" value="KAJ1677625.1"/>
    <property type="molecule type" value="Genomic_DNA"/>
</dbReference>
<accession>A0ACC1HNM6</accession>
<organism evidence="1 2">
    <name type="scientific">Spiromyces aspiralis</name>
    <dbReference type="NCBI Taxonomy" id="68401"/>
    <lineage>
        <taxon>Eukaryota</taxon>
        <taxon>Fungi</taxon>
        <taxon>Fungi incertae sedis</taxon>
        <taxon>Zoopagomycota</taxon>
        <taxon>Kickxellomycotina</taxon>
        <taxon>Kickxellomycetes</taxon>
        <taxon>Kickxellales</taxon>
        <taxon>Kickxellaceae</taxon>
        <taxon>Spiromyces</taxon>
    </lineage>
</organism>
<dbReference type="Proteomes" id="UP001145114">
    <property type="component" value="Unassembled WGS sequence"/>
</dbReference>